<dbReference type="Pfam" id="PF02674">
    <property type="entry name" value="Colicin_V"/>
    <property type="match status" value="1"/>
</dbReference>
<dbReference type="GO" id="GO:0006508">
    <property type="term" value="P:proteolysis"/>
    <property type="evidence" value="ECO:0007669"/>
    <property type="project" value="InterPro"/>
</dbReference>
<keyword evidence="4 5" id="KW-0472">Membrane</keyword>
<feature type="transmembrane region" description="Helical" evidence="5">
    <location>
        <begin position="58"/>
        <end position="82"/>
    </location>
</feature>
<proteinExistence type="predicted"/>
<dbReference type="InterPro" id="IPR043504">
    <property type="entry name" value="Peptidase_S1_PA_chymotrypsin"/>
</dbReference>
<keyword evidence="3 5" id="KW-1133">Transmembrane helix</keyword>
<dbReference type="InterPro" id="IPR009003">
    <property type="entry name" value="Peptidase_S1_PA"/>
</dbReference>
<dbReference type="Gene3D" id="2.40.10.10">
    <property type="entry name" value="Trypsin-like serine proteases"/>
    <property type="match status" value="2"/>
</dbReference>
<gene>
    <name evidence="6" type="ORF">UFOPK3789_00032</name>
</gene>
<dbReference type="PANTHER" id="PTHR43019">
    <property type="entry name" value="SERINE ENDOPROTEASE DEGS"/>
    <property type="match status" value="1"/>
</dbReference>
<dbReference type="AlphaFoldDB" id="A0A6J7JD70"/>
<name>A0A6J7JD70_9ZZZZ</name>
<evidence type="ECO:0000256" key="5">
    <source>
        <dbReference type="SAM" id="Phobius"/>
    </source>
</evidence>
<accession>A0A6J7JD70</accession>
<evidence type="ECO:0000256" key="4">
    <source>
        <dbReference type="ARBA" id="ARBA00023136"/>
    </source>
</evidence>
<sequence>MNALDITLLCAAILAAMAGSRLGFIRHFAIWLGLFLGGVLGIALQPSVADRFAISSDAVVLSAPLVSLLICSGIGATLFGAASRALRSPNRVTKRPFLALDRTFGAVAGVAAVAFLAWALTPVVTATRYWPVEISDGSAILKVIERNAPSIPETLVTAAQTYANASDGEIAGARGVPGQGSAQTVLPPKAPALSQSVSLAVRAATLRIEGRACSLIQDGTGVVVARDLVVTNAHVIAGENGSTTVSNGEIRRRADVVAFDPRRDIAVLRIKNLGITPLKFSSPLTDTKVAIFGYPGGRELRVEGGRIVDQIKATGNDLYGKGNWSRKILILAANLVPGDSGGPVVAESGQVLGLSFAIDPRIANTSYALEPSEVRAVLKTVGVSTVGTGKCLGK</sequence>
<evidence type="ECO:0000256" key="3">
    <source>
        <dbReference type="ARBA" id="ARBA00022989"/>
    </source>
</evidence>
<evidence type="ECO:0000313" key="6">
    <source>
        <dbReference type="EMBL" id="CAB4940272.1"/>
    </source>
</evidence>
<reference evidence="6" key="1">
    <citation type="submission" date="2020-05" db="EMBL/GenBank/DDBJ databases">
        <authorList>
            <person name="Chiriac C."/>
            <person name="Salcher M."/>
            <person name="Ghai R."/>
            <person name="Kavagutti S V."/>
        </authorList>
    </citation>
    <scope>NUCLEOTIDE SEQUENCE</scope>
</reference>
<protein>
    <submittedName>
        <fullName evidence="6">Unannotated protein</fullName>
    </submittedName>
</protein>
<dbReference type="GO" id="GO:0009403">
    <property type="term" value="P:toxin biosynthetic process"/>
    <property type="evidence" value="ECO:0007669"/>
    <property type="project" value="InterPro"/>
</dbReference>
<dbReference type="GO" id="GO:0016020">
    <property type="term" value="C:membrane"/>
    <property type="evidence" value="ECO:0007669"/>
    <property type="project" value="UniProtKB-SubCell"/>
</dbReference>
<keyword evidence="2 5" id="KW-0812">Transmembrane</keyword>
<dbReference type="PRINTS" id="PR00834">
    <property type="entry name" value="PROTEASES2C"/>
</dbReference>
<dbReference type="InterPro" id="IPR003825">
    <property type="entry name" value="Colicin-V_CvpA"/>
</dbReference>
<dbReference type="GO" id="GO:0004252">
    <property type="term" value="F:serine-type endopeptidase activity"/>
    <property type="evidence" value="ECO:0007669"/>
    <property type="project" value="InterPro"/>
</dbReference>
<dbReference type="SUPFAM" id="SSF50494">
    <property type="entry name" value="Trypsin-like serine proteases"/>
    <property type="match status" value="1"/>
</dbReference>
<evidence type="ECO:0000256" key="1">
    <source>
        <dbReference type="ARBA" id="ARBA00004141"/>
    </source>
</evidence>
<dbReference type="EMBL" id="CAFBNL010000001">
    <property type="protein sequence ID" value="CAB4940272.1"/>
    <property type="molecule type" value="Genomic_DNA"/>
</dbReference>
<dbReference type="Pfam" id="PF13365">
    <property type="entry name" value="Trypsin_2"/>
    <property type="match status" value="1"/>
</dbReference>
<organism evidence="6">
    <name type="scientific">freshwater metagenome</name>
    <dbReference type="NCBI Taxonomy" id="449393"/>
    <lineage>
        <taxon>unclassified sequences</taxon>
        <taxon>metagenomes</taxon>
        <taxon>ecological metagenomes</taxon>
    </lineage>
</organism>
<dbReference type="InterPro" id="IPR001940">
    <property type="entry name" value="Peptidase_S1C"/>
</dbReference>
<dbReference type="PANTHER" id="PTHR43019:SF23">
    <property type="entry name" value="PROTEASE DO-LIKE 5, CHLOROPLASTIC"/>
    <property type="match status" value="1"/>
</dbReference>
<evidence type="ECO:0000256" key="2">
    <source>
        <dbReference type="ARBA" id="ARBA00022692"/>
    </source>
</evidence>
<dbReference type="InterPro" id="IPR047680">
    <property type="entry name" value="MarP-like"/>
</dbReference>
<dbReference type="NCBIfam" id="NF033740">
    <property type="entry name" value="MarP_fam_protase"/>
    <property type="match status" value="1"/>
</dbReference>
<feature type="transmembrane region" description="Helical" evidence="5">
    <location>
        <begin position="102"/>
        <end position="120"/>
    </location>
</feature>
<feature type="transmembrane region" description="Helical" evidence="5">
    <location>
        <begin position="28"/>
        <end position="46"/>
    </location>
</feature>
<comment type="subcellular location">
    <subcellularLocation>
        <location evidence="1">Membrane</location>
        <topology evidence="1">Multi-pass membrane protein</topology>
    </subcellularLocation>
</comment>